<sequence>MKSTNSCALSSSFNIVDFANDFKTQNENMFDQEMVSNNSNYSICSQISDLDASKVEAKDAIATGLMCLFFSGKLTQNSFNLISEWSRILTKDESIPSNINMCVKTIINKNKPLFKKFWYCNKCLIYTDTIDNKLSNECPVCKSKLQMDYKLNSEDQLKRIFSNNRKDLINFKPKFSDIFIQDFCDGKIYNEIYRTESKSKFYTLLLNTDGIELAQKSKLSIWPIILVINELPIGKRFCFNNIVIGGLSVSNGKPNLGFLLNMINSDLKKFEIGFNIGTKNFIHAKFFLSSFVSDKPARSSVLNTVSTNGYFGCLKCLQPGNREKTKNNGTVQTYPFNTSNPSGPKRTIESYESHLDLVILKQKTKFGIKDKCILSELKYFHPIRNTLIDSMHTISNGVIKLMFSYWFEKPKSQPYSLRERMEQIDERIKRFRVPSYVCCKIRSIFTWNLWKSHEYLNFILIGGLIIFYEIMNVEYYNNLILLAKKIIEMFLKDLKFLYDPLIMKSGMHELIHLSEMILDFGPINGSNCYQFEEINRKIVQLIKGQNLIGEEFIRLFYVNQNLESFNGLDYEDQSLGTFIKNNCKIKTSNYKHPQNLNDDIRFSKSKIKFKSNLISNYLKSSYNVNEKKLICYDYVFFNNVQFCTIFYKGKLAIVSKLSVRKMNKRKTASISSQLPSDAVCSDSEDDQINPNYHWKKKKIMEDVKNTNNKTSFESQNVRIEAEFCLIEHDSPKKMEIIKATNVNLGNNQKVKTGNGFFIKENNILRSIKILYIGSRKDCDEQLKFLCDYEQKINNKTKTKNKVLSINDLNKIQKNTSQCTDNVVNDLKDKIEELESALIEKDLYIKNLEKNLKREQDINESFRNTYNEAFIKKSVSLSLNCLKLFGKREDLIEIPFFSDENELENHFIWSRYSDVTITSNQKLAFDNWLKLPSETDTAIFRRLICIIIENNEEWAVNNGETMFYRSYNLGHKTGF</sequence>
<keyword evidence="1" id="KW-0175">Coiled coil</keyword>
<evidence type="ECO:0000313" key="2">
    <source>
        <dbReference type="EMBL" id="CAF1033550.1"/>
    </source>
</evidence>
<organism evidence="2 3">
    <name type="scientific">Brachionus calyciflorus</name>
    <dbReference type="NCBI Taxonomy" id="104777"/>
    <lineage>
        <taxon>Eukaryota</taxon>
        <taxon>Metazoa</taxon>
        <taxon>Spiralia</taxon>
        <taxon>Gnathifera</taxon>
        <taxon>Rotifera</taxon>
        <taxon>Eurotatoria</taxon>
        <taxon>Monogononta</taxon>
        <taxon>Pseudotrocha</taxon>
        <taxon>Ploima</taxon>
        <taxon>Brachionidae</taxon>
        <taxon>Brachionus</taxon>
    </lineage>
</organism>
<reference evidence="2" key="1">
    <citation type="submission" date="2021-02" db="EMBL/GenBank/DDBJ databases">
        <authorList>
            <person name="Nowell W R."/>
        </authorList>
    </citation>
    <scope>NUCLEOTIDE SEQUENCE</scope>
    <source>
        <strain evidence="2">Ploen Becks lab</strain>
    </source>
</reference>
<dbReference type="Proteomes" id="UP000663879">
    <property type="component" value="Unassembled WGS sequence"/>
</dbReference>
<feature type="coiled-coil region" evidence="1">
    <location>
        <begin position="816"/>
        <end position="864"/>
    </location>
</feature>
<accession>A0A814J7G6</accession>
<dbReference type="PANTHER" id="PTHR46579">
    <property type="entry name" value="F5/8 TYPE C DOMAIN-CONTAINING PROTEIN-RELATED"/>
    <property type="match status" value="1"/>
</dbReference>
<gene>
    <name evidence="2" type="ORF">OXX778_LOCUS17992</name>
</gene>
<proteinExistence type="predicted"/>
<dbReference type="EMBL" id="CAJNOC010004787">
    <property type="protein sequence ID" value="CAF1033550.1"/>
    <property type="molecule type" value="Genomic_DNA"/>
</dbReference>
<comment type="caution">
    <text evidence="2">The sequence shown here is derived from an EMBL/GenBank/DDBJ whole genome shotgun (WGS) entry which is preliminary data.</text>
</comment>
<keyword evidence="3" id="KW-1185">Reference proteome</keyword>
<evidence type="ECO:0000313" key="3">
    <source>
        <dbReference type="Proteomes" id="UP000663879"/>
    </source>
</evidence>
<dbReference type="AlphaFoldDB" id="A0A814J7G6"/>
<dbReference type="OrthoDB" id="2288618at2759"/>
<name>A0A814J7G6_9BILA</name>
<evidence type="ECO:0000256" key="1">
    <source>
        <dbReference type="SAM" id="Coils"/>
    </source>
</evidence>
<protein>
    <submittedName>
        <fullName evidence="2">Uncharacterized protein</fullName>
    </submittedName>
</protein>
<dbReference type="PANTHER" id="PTHR46579:SF1">
    <property type="entry name" value="F5_8 TYPE C DOMAIN-CONTAINING PROTEIN"/>
    <property type="match status" value="1"/>
</dbReference>